<evidence type="ECO:0000313" key="5">
    <source>
        <dbReference type="Proteomes" id="UP000580709"/>
    </source>
</evidence>
<proteinExistence type="predicted"/>
<dbReference type="EMBL" id="JACEOR010000077">
    <property type="protein sequence ID" value="MBA4504150.1"/>
    <property type="molecule type" value="Genomic_DNA"/>
</dbReference>
<dbReference type="Proteomes" id="UP000580709">
    <property type="component" value="Unassembled WGS sequence"/>
</dbReference>
<keyword evidence="3" id="KW-0808">Transferase</keyword>
<dbReference type="NCBIfam" id="TIGR03725">
    <property type="entry name" value="T6A_YeaZ"/>
    <property type="match status" value="1"/>
</dbReference>
<dbReference type="InterPro" id="IPR000905">
    <property type="entry name" value="Gcp-like_dom"/>
</dbReference>
<dbReference type="PANTHER" id="PTHR11735:SF11">
    <property type="entry name" value="TRNA THREONYLCARBAMOYLADENOSINE BIOSYNTHESIS PROTEIN TSAB"/>
    <property type="match status" value="1"/>
</dbReference>
<accession>A0A6C1U1R5</accession>
<evidence type="ECO:0000313" key="2">
    <source>
        <dbReference type="EMBL" id="MBA4504150.1"/>
    </source>
</evidence>
<evidence type="ECO:0000313" key="3">
    <source>
        <dbReference type="EMBL" id="TVS30265.1"/>
    </source>
</evidence>
<dbReference type="Proteomes" id="UP000336646">
    <property type="component" value="Unassembled WGS sequence"/>
</dbReference>
<evidence type="ECO:0000313" key="4">
    <source>
        <dbReference type="Proteomes" id="UP000336646"/>
    </source>
</evidence>
<dbReference type="GO" id="GO:0016740">
    <property type="term" value="F:transferase activity"/>
    <property type="evidence" value="ECO:0007669"/>
    <property type="project" value="UniProtKB-KW"/>
</dbReference>
<dbReference type="InterPro" id="IPR043129">
    <property type="entry name" value="ATPase_NBD"/>
</dbReference>
<protein>
    <submittedName>
        <fullName evidence="3">tRNA (Adenosine(37)-N6)-threonylcarbamoyltransferase complex dimerization subunit type 1 TsaB</fullName>
    </submittedName>
</protein>
<keyword evidence="5" id="KW-1185">Reference proteome</keyword>
<dbReference type="InterPro" id="IPR022496">
    <property type="entry name" value="T6A_TsaB"/>
</dbReference>
<feature type="domain" description="Gcp-like" evidence="1">
    <location>
        <begin position="34"/>
        <end position="154"/>
    </location>
</feature>
<gene>
    <name evidence="3" type="primary">tsaB</name>
    <name evidence="3" type="ORF">EKI59_00275</name>
    <name evidence="2" type="ORF">H0H28_02140</name>
</gene>
<reference evidence="2 5" key="2">
    <citation type="submission" date="2020-07" db="EMBL/GenBank/DDBJ databases">
        <authorList>
            <person name="Khare M."/>
        </authorList>
    </citation>
    <scope>NUCLEOTIDE SEQUENCE [LARGE SCALE GENOMIC DNA]</scope>
    <source>
        <strain evidence="2 5">P8776</strain>
    </source>
</reference>
<sequence length="225" mass="23022">MIVLALDTATSDLVVGLVDASDEPRTIAESVTQTRAHNERLVPEVTRLLDQAGLGFGDLTAIVVGCGPGPFTGLRVGMATAGAFGQALGIPVHGVVTHDAVASLIDAPTERPVVVATDARRKEIYWAKFVGGARVAGPSVTAPGDVDTRGAAVISVPEHLSPQLEVGEATVTYVAPSPVGLARVADLDAEPAPLVPLYLRRPDAVPPKPAARSAAIPAVDLGELA</sequence>
<dbReference type="GO" id="GO:0002949">
    <property type="term" value="P:tRNA threonylcarbamoyladenosine modification"/>
    <property type="evidence" value="ECO:0007669"/>
    <property type="project" value="InterPro"/>
</dbReference>
<dbReference type="GeneID" id="74901145"/>
<evidence type="ECO:0000259" key="1">
    <source>
        <dbReference type="Pfam" id="PF00814"/>
    </source>
</evidence>
<dbReference type="Pfam" id="PF00814">
    <property type="entry name" value="TsaD"/>
    <property type="match status" value="1"/>
</dbReference>
<dbReference type="Gene3D" id="3.30.420.40">
    <property type="match status" value="2"/>
</dbReference>
<dbReference type="OrthoDB" id="9809995at2"/>
<organism evidence="3 4">
    <name type="scientific">Corynebacterium sanguinis</name>
    <dbReference type="NCBI Taxonomy" id="2594913"/>
    <lineage>
        <taxon>Bacteria</taxon>
        <taxon>Bacillati</taxon>
        <taxon>Actinomycetota</taxon>
        <taxon>Actinomycetes</taxon>
        <taxon>Mycobacteriales</taxon>
        <taxon>Corynebacteriaceae</taxon>
        <taxon>Corynebacterium</taxon>
    </lineage>
</organism>
<dbReference type="GO" id="GO:0005829">
    <property type="term" value="C:cytosol"/>
    <property type="evidence" value="ECO:0007669"/>
    <property type="project" value="TreeGrafter"/>
</dbReference>
<dbReference type="PANTHER" id="PTHR11735">
    <property type="entry name" value="TRNA N6-ADENOSINE THREONYLCARBAMOYLTRANSFERASE"/>
    <property type="match status" value="1"/>
</dbReference>
<name>A0A6C1U1R5_9CORY</name>
<dbReference type="RefSeq" id="WP_136650828.1">
    <property type="nucleotide sequence ID" value="NZ_CP038157.1"/>
</dbReference>
<comment type="caution">
    <text evidence="3">The sequence shown here is derived from an EMBL/GenBank/DDBJ whole genome shotgun (WGS) entry which is preliminary data.</text>
</comment>
<dbReference type="AlphaFoldDB" id="A0A6C1U1R5"/>
<dbReference type="EMBL" id="RXIR01000001">
    <property type="protein sequence ID" value="TVS30265.1"/>
    <property type="molecule type" value="Genomic_DNA"/>
</dbReference>
<reference evidence="3 4" key="1">
    <citation type="submission" date="2018-12" db="EMBL/GenBank/DDBJ databases">
        <title>Corynebacterium sanguinis sp. nov., a clinically-associated and environmental corynebacterium.</title>
        <authorList>
            <person name="Gonzales-Siles L."/>
            <person name="Jaen-Luchoro D."/>
            <person name="Cardew S."/>
            <person name="Inganas E."/>
            <person name="Ohlen M."/>
            <person name="Jensie-Markopolous S."/>
            <person name="Pinyeiro-Iglesias B."/>
            <person name="Molin K."/>
            <person name="Skovbjerg S."/>
            <person name="Svensson-Stadler L."/>
            <person name="Funke G."/>
            <person name="Moore E.R.B."/>
        </authorList>
    </citation>
    <scope>NUCLEOTIDE SEQUENCE [LARGE SCALE GENOMIC DNA]</scope>
    <source>
        <strain evidence="3 4">58734</strain>
    </source>
</reference>
<dbReference type="SUPFAM" id="SSF53067">
    <property type="entry name" value="Actin-like ATPase domain"/>
    <property type="match status" value="2"/>
</dbReference>